<dbReference type="PANTHER" id="PTHR22993">
    <property type="entry name" value="FORMAMIDOPYRIMIDINE-DNA GLYCOSYLASE"/>
    <property type="match status" value="1"/>
</dbReference>
<dbReference type="SUPFAM" id="SSF46946">
    <property type="entry name" value="S13-like H2TH domain"/>
    <property type="match status" value="1"/>
</dbReference>
<keyword evidence="13 15" id="KW-0326">Glycosidase</keyword>
<name>A0A328UGN3_9FIRM</name>
<dbReference type="SMART" id="SM00898">
    <property type="entry name" value="Fapy_DNA_glyco"/>
    <property type="match status" value="1"/>
</dbReference>
<dbReference type="Gene3D" id="3.20.190.10">
    <property type="entry name" value="MutM-like, N-terminal"/>
    <property type="match status" value="1"/>
</dbReference>
<evidence type="ECO:0000259" key="18">
    <source>
        <dbReference type="PROSITE" id="PS51068"/>
    </source>
</evidence>
<keyword evidence="4 15" id="KW-0479">Metal-binding</keyword>
<dbReference type="PROSITE" id="PS51066">
    <property type="entry name" value="ZF_FPG_2"/>
    <property type="match status" value="1"/>
</dbReference>
<comment type="cofactor">
    <cofactor evidence="15">
        <name>Zn(2+)</name>
        <dbReference type="ChEBI" id="CHEBI:29105"/>
    </cofactor>
    <text evidence="15">Binds 1 zinc ion per subunit.</text>
</comment>
<keyword evidence="6 15" id="KW-0863">Zinc-finger</keyword>
<dbReference type="CDD" id="cd08966">
    <property type="entry name" value="EcFpg-like_N"/>
    <property type="match status" value="1"/>
</dbReference>
<dbReference type="Gene3D" id="1.10.8.50">
    <property type="match status" value="1"/>
</dbReference>
<keyword evidence="7 15" id="KW-0378">Hydrolase</keyword>
<sequence>MPELPEVETIRRVLEPQLRGRRILRAELLTPGVAAHPAAEDFCRAAGGQAFSAVNRRGKFLLLHLENGGDIVVHLRMTGQLLLTPPDISPEKHTHAVFYLDNGSQLRFSDMRRFGRLWLKRPGEPDTFTGICGLGPEPFDPDVDAAYLLRAFGRSRRPIKACLLDQSRIAGIGNIYADEILFSVRIHPARPAATLRQEEWARLAQAIPATLAYFIEKNAISPEEYLAERGKNYRNTPYLRVYGHAGSPCPACGAVLTRTVTGGRGTCFCPQCQAEPSSAAGTKEGQGRAARQRKEGTKND</sequence>
<evidence type="ECO:0000256" key="5">
    <source>
        <dbReference type="ARBA" id="ARBA00022763"/>
    </source>
</evidence>
<evidence type="ECO:0000256" key="16">
    <source>
        <dbReference type="SAM" id="MobiDB-lite"/>
    </source>
</evidence>
<dbReference type="InterPro" id="IPR010663">
    <property type="entry name" value="Znf_FPG/IleRS"/>
</dbReference>
<dbReference type="SUPFAM" id="SSF57716">
    <property type="entry name" value="Glucocorticoid receptor-like (DNA-binding domain)"/>
    <property type="match status" value="1"/>
</dbReference>
<dbReference type="GO" id="GO:0008270">
    <property type="term" value="F:zinc ion binding"/>
    <property type="evidence" value="ECO:0007669"/>
    <property type="project" value="UniProtKB-UniRule"/>
</dbReference>
<dbReference type="InterPro" id="IPR000214">
    <property type="entry name" value="Znf_DNA_glyclase/AP_lyase"/>
</dbReference>
<gene>
    <name evidence="15" type="primary">mutM</name>
    <name evidence="15" type="synonym">fpg</name>
    <name evidence="19" type="ORF">DPQ25_10590</name>
</gene>
<comment type="catalytic activity">
    <reaction evidence="14 15">
        <text>2'-deoxyribonucleotide-(2'-deoxyribose 5'-phosphate)-2'-deoxyribonucleotide-DNA = a 3'-end 2'-deoxyribonucleotide-(2,3-dehydro-2,3-deoxyribose 5'-phosphate)-DNA + a 5'-end 5'-phospho-2'-deoxyribonucleoside-DNA + H(+)</text>
        <dbReference type="Rhea" id="RHEA:66592"/>
        <dbReference type="Rhea" id="RHEA-COMP:13180"/>
        <dbReference type="Rhea" id="RHEA-COMP:16897"/>
        <dbReference type="Rhea" id="RHEA-COMP:17067"/>
        <dbReference type="ChEBI" id="CHEBI:15378"/>
        <dbReference type="ChEBI" id="CHEBI:136412"/>
        <dbReference type="ChEBI" id="CHEBI:157695"/>
        <dbReference type="ChEBI" id="CHEBI:167181"/>
        <dbReference type="EC" id="4.2.99.18"/>
    </reaction>
</comment>
<dbReference type="NCBIfam" id="NF002211">
    <property type="entry name" value="PRK01103.1"/>
    <property type="match status" value="1"/>
</dbReference>
<evidence type="ECO:0000256" key="12">
    <source>
        <dbReference type="ARBA" id="ARBA00023268"/>
    </source>
</evidence>
<evidence type="ECO:0000256" key="11">
    <source>
        <dbReference type="ARBA" id="ARBA00023239"/>
    </source>
</evidence>
<evidence type="ECO:0000256" key="2">
    <source>
        <dbReference type="ARBA" id="ARBA00009409"/>
    </source>
</evidence>
<feature type="region of interest" description="Disordered" evidence="16">
    <location>
        <begin position="275"/>
        <end position="300"/>
    </location>
</feature>
<dbReference type="EC" id="4.2.99.18" evidence="15"/>
<feature type="binding site" evidence="15">
    <location>
        <position position="93"/>
    </location>
    <ligand>
        <name>DNA</name>
        <dbReference type="ChEBI" id="CHEBI:16991"/>
    </ligand>
</feature>
<evidence type="ECO:0000256" key="9">
    <source>
        <dbReference type="ARBA" id="ARBA00023125"/>
    </source>
</evidence>
<feature type="binding site" evidence="15">
    <location>
        <position position="112"/>
    </location>
    <ligand>
        <name>DNA</name>
        <dbReference type="ChEBI" id="CHEBI:16991"/>
    </ligand>
</feature>
<feature type="domain" description="Formamidopyrimidine-DNA glycosylase catalytic" evidence="18">
    <location>
        <begin position="2"/>
        <end position="115"/>
    </location>
</feature>
<proteinExistence type="inferred from homology"/>
<dbReference type="GO" id="GO:0140078">
    <property type="term" value="F:class I DNA-(apurinic or apyrimidinic site) endonuclease activity"/>
    <property type="evidence" value="ECO:0007669"/>
    <property type="project" value="UniProtKB-EC"/>
</dbReference>
<keyword evidence="9 15" id="KW-0238">DNA-binding</keyword>
<dbReference type="Pfam" id="PF06827">
    <property type="entry name" value="zf-FPG_IleRS"/>
    <property type="match status" value="1"/>
</dbReference>
<dbReference type="Pfam" id="PF01149">
    <property type="entry name" value="Fapy_DNA_glyco"/>
    <property type="match status" value="1"/>
</dbReference>
<dbReference type="RefSeq" id="WP_112333145.1">
    <property type="nucleotide sequence ID" value="NZ_JADPHD010000006.1"/>
</dbReference>
<evidence type="ECO:0000256" key="13">
    <source>
        <dbReference type="ARBA" id="ARBA00023295"/>
    </source>
</evidence>
<dbReference type="InterPro" id="IPR010979">
    <property type="entry name" value="Ribosomal_uS13-like_H2TH"/>
</dbReference>
<evidence type="ECO:0000256" key="6">
    <source>
        <dbReference type="ARBA" id="ARBA00022771"/>
    </source>
</evidence>
<comment type="caution">
    <text evidence="19">The sequence shown here is derived from an EMBL/GenBank/DDBJ whole genome shotgun (WGS) entry which is preliminary data.</text>
</comment>
<dbReference type="GO" id="GO:0003690">
    <property type="term" value="F:double-stranded DNA binding"/>
    <property type="evidence" value="ECO:0007669"/>
    <property type="project" value="UniProtKB-ARBA"/>
</dbReference>
<feature type="active site" description="Proton donor; for beta-elimination activity" evidence="15">
    <location>
        <position position="59"/>
    </location>
</feature>
<evidence type="ECO:0000259" key="17">
    <source>
        <dbReference type="PROSITE" id="PS51066"/>
    </source>
</evidence>
<dbReference type="NCBIfam" id="TIGR00577">
    <property type="entry name" value="fpg"/>
    <property type="match status" value="1"/>
</dbReference>
<evidence type="ECO:0000256" key="10">
    <source>
        <dbReference type="ARBA" id="ARBA00023204"/>
    </source>
</evidence>
<dbReference type="PROSITE" id="PS01242">
    <property type="entry name" value="ZF_FPG_1"/>
    <property type="match status" value="1"/>
</dbReference>
<dbReference type="EC" id="3.2.2.23" evidence="15"/>
<accession>A0A328UGN3</accession>
<evidence type="ECO:0000313" key="20">
    <source>
        <dbReference type="Proteomes" id="UP000249377"/>
    </source>
</evidence>
<keyword evidence="12 15" id="KW-0511">Multifunctional enzyme</keyword>
<feature type="active site" description="Proton donor; for delta-elimination activity" evidence="15">
    <location>
        <position position="264"/>
    </location>
</feature>
<reference evidence="19 20" key="1">
    <citation type="submission" date="2018-06" db="EMBL/GenBank/DDBJ databases">
        <title>Noncontiguous genome sequence of Ruminococcaceae bacterium ASD2818.</title>
        <authorList>
            <person name="Chaplin A.V."/>
            <person name="Sokolova S.R."/>
            <person name="Kochetkova T.O."/>
            <person name="Goltsov A.Y."/>
            <person name="Trofimov D.Y."/>
            <person name="Efimov B.A."/>
        </authorList>
    </citation>
    <scope>NUCLEOTIDE SEQUENCE [LARGE SCALE GENOMIC DNA]</scope>
    <source>
        <strain evidence="19 20">ASD2818</strain>
    </source>
</reference>
<organism evidence="19 20">
    <name type="scientific">Hydrogeniiclostridium mannosilyticum</name>
    <dbReference type="NCBI Taxonomy" id="2764322"/>
    <lineage>
        <taxon>Bacteria</taxon>
        <taxon>Bacillati</taxon>
        <taxon>Bacillota</taxon>
        <taxon>Clostridia</taxon>
        <taxon>Eubacteriales</taxon>
        <taxon>Acutalibacteraceae</taxon>
        <taxon>Hydrogeniiclostridium</taxon>
    </lineage>
</organism>
<comment type="caution">
    <text evidence="15">Lacks conserved residue(s) required for the propagation of feature annotation.</text>
</comment>
<comment type="function">
    <text evidence="15">Involved in base excision repair of DNA damaged by oxidation or by mutagenic agents. Acts as DNA glycosylase that recognizes and removes damaged bases. Has a preference for oxidized purines, such as 7,8-dihydro-8-oxoguanine (8-oxoG). Has AP (apurinic/apyrimidinic) lyase activity and introduces nicks in the DNA strand. Cleaves the DNA backbone by beta-delta elimination to generate a single-strand break at the site of the removed base with both 3'- and 5'-phosphates.</text>
</comment>
<keyword evidence="10 15" id="KW-0234">DNA repair</keyword>
<dbReference type="InterPro" id="IPR035937">
    <property type="entry name" value="FPG_N"/>
</dbReference>
<feature type="domain" description="FPG-type" evidence="17">
    <location>
        <begin position="240"/>
        <end position="274"/>
    </location>
</feature>
<protein>
    <recommendedName>
        <fullName evidence="15">Formamidopyrimidine-DNA glycosylase</fullName>
        <shortName evidence="15">Fapy-DNA glycosylase</shortName>
        <ecNumber evidence="15">3.2.2.23</ecNumber>
    </recommendedName>
    <alternativeName>
        <fullName evidence="15">DNA-(apurinic or apyrimidinic site) lyase MutM</fullName>
        <shortName evidence="15">AP lyase MutM</shortName>
        <ecNumber evidence="15">4.2.99.18</ecNumber>
    </alternativeName>
</protein>
<keyword evidence="5 15" id="KW-0227">DNA damage</keyword>
<dbReference type="FunFam" id="1.10.8.50:FF:000003">
    <property type="entry name" value="Formamidopyrimidine-DNA glycosylase"/>
    <property type="match status" value="1"/>
</dbReference>
<feature type="active site" description="Proton donor" evidence="15">
    <location>
        <position position="3"/>
    </location>
</feature>
<dbReference type="InterPro" id="IPR015886">
    <property type="entry name" value="H2TH_FPG"/>
</dbReference>
<dbReference type="SUPFAM" id="SSF81624">
    <property type="entry name" value="N-terminal domain of MutM-like DNA repair proteins"/>
    <property type="match status" value="1"/>
</dbReference>
<comment type="similarity">
    <text evidence="2 15">Belongs to the FPG family.</text>
</comment>
<dbReference type="PROSITE" id="PS51068">
    <property type="entry name" value="FPG_CAT"/>
    <property type="match status" value="1"/>
</dbReference>
<evidence type="ECO:0000256" key="4">
    <source>
        <dbReference type="ARBA" id="ARBA00022723"/>
    </source>
</evidence>
<dbReference type="AlphaFoldDB" id="A0A328UGN3"/>
<dbReference type="Proteomes" id="UP000249377">
    <property type="component" value="Unassembled WGS sequence"/>
</dbReference>
<keyword evidence="20" id="KW-1185">Reference proteome</keyword>
<dbReference type="HAMAP" id="MF_00103">
    <property type="entry name" value="Fapy_DNA_glycosyl"/>
    <property type="match status" value="1"/>
</dbReference>
<keyword evidence="8 15" id="KW-0862">Zinc</keyword>
<dbReference type="SMART" id="SM01232">
    <property type="entry name" value="H2TH"/>
    <property type="match status" value="1"/>
</dbReference>
<feature type="active site" description="Schiff-base intermediate with DNA" evidence="15">
    <location>
        <position position="2"/>
    </location>
</feature>
<dbReference type="PANTHER" id="PTHR22993:SF9">
    <property type="entry name" value="FORMAMIDOPYRIMIDINE-DNA GLYCOSYLASE"/>
    <property type="match status" value="1"/>
</dbReference>
<evidence type="ECO:0000256" key="1">
    <source>
        <dbReference type="ARBA" id="ARBA00001668"/>
    </source>
</evidence>
<evidence type="ECO:0000256" key="14">
    <source>
        <dbReference type="ARBA" id="ARBA00044632"/>
    </source>
</evidence>
<evidence type="ECO:0000256" key="8">
    <source>
        <dbReference type="ARBA" id="ARBA00022833"/>
    </source>
</evidence>
<evidence type="ECO:0000256" key="15">
    <source>
        <dbReference type="HAMAP-Rule" id="MF_00103"/>
    </source>
</evidence>
<evidence type="ECO:0000256" key="7">
    <source>
        <dbReference type="ARBA" id="ARBA00022801"/>
    </source>
</evidence>
<dbReference type="GO" id="GO:0034039">
    <property type="term" value="F:8-oxo-7,8-dihydroguanine DNA N-glycosylase activity"/>
    <property type="evidence" value="ECO:0007669"/>
    <property type="project" value="TreeGrafter"/>
</dbReference>
<dbReference type="InterPro" id="IPR015887">
    <property type="entry name" value="DNA_glyclase_Znf_dom_DNA_BS"/>
</dbReference>
<keyword evidence="11 15" id="KW-0456">Lyase</keyword>
<comment type="catalytic activity">
    <reaction evidence="1 15">
        <text>Hydrolysis of DNA containing ring-opened 7-methylguanine residues, releasing 2,6-diamino-4-hydroxy-5-(N-methyl)formamidopyrimidine.</text>
        <dbReference type="EC" id="3.2.2.23"/>
    </reaction>
</comment>
<evidence type="ECO:0000256" key="3">
    <source>
        <dbReference type="ARBA" id="ARBA00011245"/>
    </source>
</evidence>
<dbReference type="GO" id="GO:0006284">
    <property type="term" value="P:base-excision repair"/>
    <property type="evidence" value="ECO:0007669"/>
    <property type="project" value="InterPro"/>
</dbReference>
<evidence type="ECO:0000313" key="19">
    <source>
        <dbReference type="EMBL" id="RAQ28189.1"/>
    </source>
</evidence>
<dbReference type="Pfam" id="PF06831">
    <property type="entry name" value="H2TH"/>
    <property type="match status" value="1"/>
</dbReference>
<dbReference type="InterPro" id="IPR012319">
    <property type="entry name" value="FPG_cat"/>
</dbReference>
<dbReference type="EMBL" id="QLYR01000007">
    <property type="protein sequence ID" value="RAQ28189.1"/>
    <property type="molecule type" value="Genomic_DNA"/>
</dbReference>
<dbReference type="InterPro" id="IPR020629">
    <property type="entry name" value="FPG_Glyclase"/>
</dbReference>
<dbReference type="GO" id="GO:0003684">
    <property type="term" value="F:damaged DNA binding"/>
    <property type="evidence" value="ECO:0007669"/>
    <property type="project" value="InterPro"/>
</dbReference>
<comment type="subunit">
    <text evidence="3 15">Monomer.</text>
</comment>